<evidence type="ECO:0000256" key="1">
    <source>
        <dbReference type="ARBA" id="ARBA00022612"/>
    </source>
</evidence>
<dbReference type="Gene3D" id="1.10.10.1400">
    <property type="entry name" value="Terminase, small subunit, N-terminal DNA-binding domain, HTH motif"/>
    <property type="match status" value="1"/>
</dbReference>
<dbReference type="InterPro" id="IPR005335">
    <property type="entry name" value="Terminase_ssu"/>
</dbReference>
<dbReference type="InterPro" id="IPR052404">
    <property type="entry name" value="SPP1-like_terminase"/>
</dbReference>
<sequence length="180" mass="20274">MALTAKQRRFVAEYLLDLNATQAAIRAGYSKNRASEIGYQLLQKPDITSAIQEAMKQRSERTRSDADYVVRRLEEIDQMDLLDIVNDDLTLRPLSQWPKAWRQYLSGFDLAEMFEGKGDSRAAVGILKKIKWPDKVKNLELLGRHHGVFTDKFEHSGPGGGPIPTMPTMIELVAPGESTD</sequence>
<dbReference type="InterPro" id="IPR038713">
    <property type="entry name" value="Terminase_Gp1_N_sf"/>
</dbReference>
<name>A0A241XQT4_PSEAI</name>
<comment type="caution">
    <text evidence="3">The sequence shown here is derived from an EMBL/GenBank/DDBJ whole genome shotgun (WGS) entry which is preliminary data.</text>
</comment>
<dbReference type="EMBL" id="NFFZ01000006">
    <property type="protein sequence ID" value="OTI61947.1"/>
    <property type="molecule type" value="Genomic_DNA"/>
</dbReference>
<organism evidence="3 5">
    <name type="scientific">Pseudomonas aeruginosa</name>
    <dbReference type="NCBI Taxonomy" id="287"/>
    <lineage>
        <taxon>Bacteria</taxon>
        <taxon>Pseudomonadati</taxon>
        <taxon>Pseudomonadota</taxon>
        <taxon>Gammaproteobacteria</taxon>
        <taxon>Pseudomonadales</taxon>
        <taxon>Pseudomonadaceae</taxon>
        <taxon>Pseudomonas</taxon>
    </lineage>
</organism>
<accession>A0A241XQT4</accession>
<dbReference type="PANTHER" id="PTHR41328">
    <property type="entry name" value="TERMINASE SMALL SUBUNIT-RELATED"/>
    <property type="match status" value="1"/>
</dbReference>
<dbReference type="Pfam" id="PF03592">
    <property type="entry name" value="Terminase_2"/>
    <property type="match status" value="1"/>
</dbReference>
<protein>
    <submittedName>
        <fullName evidence="3">Terminase small subunit</fullName>
    </submittedName>
</protein>
<evidence type="ECO:0000313" key="5">
    <source>
        <dbReference type="Proteomes" id="UP000194857"/>
    </source>
</evidence>
<keyword evidence="2" id="KW-0231">Viral genome packaging</keyword>
<proteinExistence type="predicted"/>
<keyword evidence="1" id="KW-1188">Viral release from host cell</keyword>
<gene>
    <name evidence="3" type="ORF">CAZ10_14790</name>
    <name evidence="4" type="ORF">DT376_03305</name>
</gene>
<reference evidence="3 5" key="1">
    <citation type="submission" date="2017-05" db="EMBL/GenBank/DDBJ databases">
        <authorList>
            <person name="Song R."/>
            <person name="Chenine A.L."/>
            <person name="Ruprecht R.M."/>
        </authorList>
    </citation>
    <scope>NUCLEOTIDE SEQUENCE [LARGE SCALE GENOMIC DNA]</scope>
    <source>
        <strain evidence="3 5">S567_C10_BS</strain>
    </source>
</reference>
<evidence type="ECO:0000313" key="6">
    <source>
        <dbReference type="Proteomes" id="UP000253594"/>
    </source>
</evidence>
<dbReference type="GO" id="GO:0051276">
    <property type="term" value="P:chromosome organization"/>
    <property type="evidence" value="ECO:0007669"/>
    <property type="project" value="InterPro"/>
</dbReference>
<dbReference type="RefSeq" id="WP_016046674.1">
    <property type="nucleotide sequence ID" value="NZ_CAADJR010000002.1"/>
</dbReference>
<dbReference type="EMBL" id="QORE01000055">
    <property type="protein sequence ID" value="RCI76254.1"/>
    <property type="molecule type" value="Genomic_DNA"/>
</dbReference>
<evidence type="ECO:0000256" key="2">
    <source>
        <dbReference type="ARBA" id="ARBA00023219"/>
    </source>
</evidence>
<dbReference type="Proteomes" id="UP000194857">
    <property type="component" value="Unassembled WGS sequence"/>
</dbReference>
<dbReference type="PANTHER" id="PTHR41328:SF2">
    <property type="entry name" value="TERMINASE SMALL SUBUNIT"/>
    <property type="match status" value="1"/>
</dbReference>
<dbReference type="AlphaFoldDB" id="A0A241XQT4"/>
<evidence type="ECO:0000313" key="3">
    <source>
        <dbReference type="EMBL" id="OTI61947.1"/>
    </source>
</evidence>
<reference evidence="4 6" key="2">
    <citation type="submission" date="2018-07" db="EMBL/GenBank/DDBJ databases">
        <title>Mechanisms of high-level aminoglycoside resistance among Gram-negative pathogens in Brazil.</title>
        <authorList>
            <person name="Ballaben A.S."/>
            <person name="Darini A.L.C."/>
            <person name="Doi Y."/>
        </authorList>
    </citation>
    <scope>NUCLEOTIDE SEQUENCE [LARGE SCALE GENOMIC DNA]</scope>
    <source>
        <strain evidence="4 6">B2-305</strain>
    </source>
</reference>
<dbReference type="Proteomes" id="UP000253594">
    <property type="component" value="Unassembled WGS sequence"/>
</dbReference>
<evidence type="ECO:0000313" key="4">
    <source>
        <dbReference type="EMBL" id="RCI76254.1"/>
    </source>
</evidence>